<sequence length="196" mass="20627">MPSWLPGFSSSSAPADTAAAGGSGTAFGSATGGAGSRWLNLDTNQTKNVGGDLTGENSAFAGMGIEMTRQQRLMGFVGCLIGGFVVSLLGTLLLITGSLASFAILYSIGILISLVGTGFLIGFAKQMKQMFAPVRLVATLIFIGAFAMVWVSAFALDSTVLAVVFVVVLYLAYIWYCLSYIPGARAFFKRIFNKIF</sequence>
<evidence type="ECO:0000313" key="9">
    <source>
        <dbReference type="EMBL" id="KAE8250543.1"/>
    </source>
</evidence>
<dbReference type="GO" id="GO:0016192">
    <property type="term" value="P:vesicle-mediated transport"/>
    <property type="evidence" value="ECO:0007669"/>
    <property type="project" value="InterPro"/>
</dbReference>
<reference evidence="9" key="1">
    <citation type="submission" date="2016-04" db="EMBL/GenBank/DDBJ databases">
        <authorList>
            <person name="Nguyen H.D."/>
            <person name="Samba Siva P."/>
            <person name="Cullis J."/>
            <person name="Levesque C.A."/>
            <person name="Hambleton S."/>
        </authorList>
    </citation>
    <scope>NUCLEOTIDE SEQUENCE</scope>
    <source>
        <strain evidence="9">DAOMC 236416</strain>
    </source>
</reference>
<keyword evidence="10" id="KW-1185">Reference proteome</keyword>
<keyword evidence="5 8" id="KW-1133">Transmembrane helix</keyword>
<evidence type="ECO:0000313" key="10">
    <source>
        <dbReference type="Proteomes" id="UP000077521"/>
    </source>
</evidence>
<evidence type="ECO:0000256" key="1">
    <source>
        <dbReference type="ARBA" id="ARBA00004141"/>
    </source>
</evidence>
<dbReference type="EMBL" id="LWDF02000313">
    <property type="protein sequence ID" value="KAE8250543.1"/>
    <property type="molecule type" value="Genomic_DNA"/>
</dbReference>
<dbReference type="PANTHER" id="PTHR23137:SF6">
    <property type="entry name" value="VESICLE TRANSPORT PROTEIN"/>
    <property type="match status" value="1"/>
</dbReference>
<keyword evidence="8" id="KW-0333">Golgi apparatus</keyword>
<dbReference type="Proteomes" id="UP000077521">
    <property type="component" value="Unassembled WGS sequence"/>
</dbReference>
<protein>
    <recommendedName>
        <fullName evidence="8">Protein transport protein SFT2</fullName>
    </recommendedName>
</protein>
<dbReference type="Pfam" id="PF04178">
    <property type="entry name" value="Got1"/>
    <property type="match status" value="1"/>
</dbReference>
<keyword evidence="2 8" id="KW-0813">Transport</keyword>
<feature type="transmembrane region" description="Helical" evidence="8">
    <location>
        <begin position="102"/>
        <end position="124"/>
    </location>
</feature>
<organism evidence="9 10">
    <name type="scientific">Tilletia indica</name>
    <dbReference type="NCBI Taxonomy" id="43049"/>
    <lineage>
        <taxon>Eukaryota</taxon>
        <taxon>Fungi</taxon>
        <taxon>Dikarya</taxon>
        <taxon>Basidiomycota</taxon>
        <taxon>Ustilaginomycotina</taxon>
        <taxon>Exobasidiomycetes</taxon>
        <taxon>Tilletiales</taxon>
        <taxon>Tilletiaceae</taxon>
        <taxon>Tilletia</taxon>
    </lineage>
</organism>
<dbReference type="InterPro" id="IPR007305">
    <property type="entry name" value="Vesicle_transpt_Got1/SFT2"/>
</dbReference>
<feature type="transmembrane region" description="Helical" evidence="8">
    <location>
        <begin position="73"/>
        <end position="96"/>
    </location>
</feature>
<evidence type="ECO:0000256" key="3">
    <source>
        <dbReference type="ARBA" id="ARBA00022692"/>
    </source>
</evidence>
<evidence type="ECO:0000256" key="5">
    <source>
        <dbReference type="ARBA" id="ARBA00022989"/>
    </source>
</evidence>
<name>A0A177TI86_9BASI</name>
<keyword evidence="3 8" id="KW-0812">Transmembrane</keyword>
<evidence type="ECO:0000256" key="8">
    <source>
        <dbReference type="RuleBase" id="RU363111"/>
    </source>
</evidence>
<accession>A0A177TI86</accession>
<dbReference type="InterPro" id="IPR011691">
    <property type="entry name" value="Vesicle_transpt_SFT2"/>
</dbReference>
<evidence type="ECO:0000256" key="2">
    <source>
        <dbReference type="ARBA" id="ARBA00022448"/>
    </source>
</evidence>
<comment type="caution">
    <text evidence="9">The sequence shown here is derived from an EMBL/GenBank/DDBJ whole genome shotgun (WGS) entry which is preliminary data.</text>
</comment>
<dbReference type="OrthoDB" id="73614at2759"/>
<keyword evidence="4 8" id="KW-0653">Protein transport</keyword>
<comment type="similarity">
    <text evidence="7 8">Belongs to the SFT2 family.</text>
</comment>
<keyword evidence="6 8" id="KW-0472">Membrane</keyword>
<comment type="subcellular location">
    <subcellularLocation>
        <location evidence="8">Golgi apparatus membrane</location>
        <topology evidence="8">Multi-pass membrane protein</topology>
    </subcellularLocation>
    <subcellularLocation>
        <location evidence="1">Membrane</location>
        <topology evidence="1">Multi-pass membrane protein</topology>
    </subcellularLocation>
</comment>
<dbReference type="PANTHER" id="PTHR23137">
    <property type="entry name" value="VESICLE TRANSPORT PROTEIN-RELATED"/>
    <property type="match status" value="1"/>
</dbReference>
<feature type="transmembrane region" description="Helical" evidence="8">
    <location>
        <begin position="136"/>
        <end position="156"/>
    </location>
</feature>
<evidence type="ECO:0000256" key="7">
    <source>
        <dbReference type="ARBA" id="ARBA00025800"/>
    </source>
</evidence>
<dbReference type="GO" id="GO:0000139">
    <property type="term" value="C:Golgi membrane"/>
    <property type="evidence" value="ECO:0007669"/>
    <property type="project" value="UniProtKB-SubCell"/>
</dbReference>
<evidence type="ECO:0000256" key="6">
    <source>
        <dbReference type="ARBA" id="ARBA00023136"/>
    </source>
</evidence>
<reference evidence="9" key="2">
    <citation type="journal article" date="2019" name="IMA Fungus">
        <title>Genome sequencing and comparison of five Tilletia species to identify candidate genes for the detection of regulated species infecting wheat.</title>
        <authorList>
            <person name="Nguyen H.D.T."/>
            <person name="Sultana T."/>
            <person name="Kesanakurti P."/>
            <person name="Hambleton S."/>
        </authorList>
    </citation>
    <scope>NUCLEOTIDE SEQUENCE</scope>
    <source>
        <strain evidence="9">DAOMC 236416</strain>
    </source>
</reference>
<feature type="transmembrane region" description="Helical" evidence="8">
    <location>
        <begin position="162"/>
        <end position="181"/>
    </location>
</feature>
<comment type="function">
    <text evidence="8">Nonessential protein required for the fusion of transport vesicles derived from the endocytic pathway with the Golgi complex.</text>
</comment>
<dbReference type="GO" id="GO:0015031">
    <property type="term" value="P:protein transport"/>
    <property type="evidence" value="ECO:0007669"/>
    <property type="project" value="UniProtKB-KW"/>
</dbReference>
<proteinExistence type="inferred from homology"/>
<gene>
    <name evidence="9" type="ORF">A4X13_0g4630</name>
</gene>
<dbReference type="AlphaFoldDB" id="A0A177TI86"/>
<evidence type="ECO:0000256" key="4">
    <source>
        <dbReference type="ARBA" id="ARBA00022927"/>
    </source>
</evidence>